<protein>
    <submittedName>
        <fullName evidence="8">Variant surface glycoprotein 3752</fullName>
    </submittedName>
</protein>
<dbReference type="GO" id="GO:0042783">
    <property type="term" value="P:symbiont-mediated evasion of host immune response"/>
    <property type="evidence" value="ECO:0007669"/>
    <property type="project" value="InterPro"/>
</dbReference>
<reference evidence="8" key="1">
    <citation type="submission" date="2013-02" db="EMBL/GenBank/DDBJ databases">
        <authorList>
            <person name="Cross G.A.M."/>
            <person name="Kim H.-S."/>
            <person name="Wickstead B."/>
        </authorList>
    </citation>
    <scope>NUCLEOTIDE SEQUENCE</scope>
    <source>
        <strain evidence="8">Lister 427</strain>
    </source>
</reference>
<evidence type="ECO:0000313" key="8">
    <source>
        <dbReference type="EMBL" id="AGH59773.1"/>
    </source>
</evidence>
<keyword evidence="4" id="KW-0472">Membrane</keyword>
<dbReference type="GO" id="GO:0005886">
    <property type="term" value="C:plasma membrane"/>
    <property type="evidence" value="ECO:0007669"/>
    <property type="project" value="UniProtKB-SubCell"/>
</dbReference>
<keyword evidence="3" id="KW-0336">GPI-anchor</keyword>
<dbReference type="Gene3D" id="1.10.470.10">
    <property type="entry name" value="Variant Surface Glycoprotein, subunit A, domain 2"/>
    <property type="match status" value="1"/>
</dbReference>
<evidence type="ECO:0000256" key="3">
    <source>
        <dbReference type="ARBA" id="ARBA00022622"/>
    </source>
</evidence>
<evidence type="ECO:0000259" key="7">
    <source>
        <dbReference type="Pfam" id="PF00913"/>
    </source>
</evidence>
<sequence length="252" mass="27790">MVNGYKIYNRGNGQTNTITADNTGCELNSAKASSKLLDDGSQTAISTPHFLAGGFLTIGASGLRQTTAATVTKLETNQPLLHAENAAMAQTANPPPAFTLPDLKSLATDEDFTPITHRLFLDKPANDASSDVIIAGKIKATYTDVTTYDKKLKTDIDNEEIPKEINGDENRPKNLGTISDIAQLYRIFFHYKDLSTKVLKSKITELQKQLIKEPRKHQSKFATKYGMKMKASATQQRGVFIRRLERTTKSAH</sequence>
<evidence type="ECO:0000256" key="1">
    <source>
        <dbReference type="ARBA" id="ARBA00004609"/>
    </source>
</evidence>
<name>M4STY1_9TRYP</name>
<evidence type="ECO:0000256" key="2">
    <source>
        <dbReference type="ARBA" id="ARBA00022475"/>
    </source>
</evidence>
<evidence type="ECO:0000256" key="5">
    <source>
        <dbReference type="ARBA" id="ARBA00023180"/>
    </source>
</evidence>
<feature type="non-terminal residue" evidence="8">
    <location>
        <position position="1"/>
    </location>
</feature>
<dbReference type="VEuPathDB" id="TriTrypDB:Tb427_000072400"/>
<dbReference type="EMBL" id="KC612342">
    <property type="protein sequence ID" value="AGH59773.1"/>
    <property type="molecule type" value="Genomic_DNA"/>
</dbReference>
<keyword evidence="6" id="KW-0449">Lipoprotein</keyword>
<evidence type="ECO:0000256" key="6">
    <source>
        <dbReference type="ARBA" id="ARBA00023288"/>
    </source>
</evidence>
<keyword evidence="5" id="KW-0325">Glycoprotein</keyword>
<organism evidence="8">
    <name type="scientific">Trypanosoma brucei</name>
    <dbReference type="NCBI Taxonomy" id="5691"/>
    <lineage>
        <taxon>Eukaryota</taxon>
        <taxon>Discoba</taxon>
        <taxon>Euglenozoa</taxon>
        <taxon>Kinetoplastea</taxon>
        <taxon>Metakinetoplastina</taxon>
        <taxon>Trypanosomatida</taxon>
        <taxon>Trypanosomatidae</taxon>
        <taxon>Trypanosoma</taxon>
    </lineage>
</organism>
<accession>M4STY1</accession>
<proteinExistence type="predicted"/>
<comment type="subcellular location">
    <subcellularLocation>
        <location evidence="1">Cell membrane</location>
        <topology evidence="1">Lipid-anchor</topology>
        <topology evidence="1">GPI-anchor</topology>
    </subcellularLocation>
</comment>
<dbReference type="Gene3D" id="3.90.150.10">
    <property type="entry name" value="Variant Surface Glycoprotein, subunit A domain 1"/>
    <property type="match status" value="1"/>
</dbReference>
<dbReference type="Pfam" id="PF00913">
    <property type="entry name" value="Trypan_glycop"/>
    <property type="match status" value="1"/>
</dbReference>
<dbReference type="GO" id="GO:0098552">
    <property type="term" value="C:side of membrane"/>
    <property type="evidence" value="ECO:0007669"/>
    <property type="project" value="UniProtKB-KW"/>
</dbReference>
<reference evidence="8" key="2">
    <citation type="journal article" date="2014" name="Mol. Biochem. Parasitol.">
        <title>Capturing the variant surface glycoprotein repertoire (the VSGnome) of Trypanosoma brucei Lister 427.</title>
        <authorList>
            <person name="Cross G.A."/>
            <person name="Kim H.S."/>
            <person name="Wickstead B."/>
        </authorList>
    </citation>
    <scope>NUCLEOTIDE SEQUENCE</scope>
    <source>
        <strain evidence="8">Lister 427</strain>
    </source>
</reference>
<evidence type="ECO:0000256" key="4">
    <source>
        <dbReference type="ARBA" id="ARBA00023136"/>
    </source>
</evidence>
<dbReference type="SUPFAM" id="SSF58087">
    <property type="entry name" value="Variant surface glycoprotein (N-terminal domain)"/>
    <property type="match status" value="1"/>
</dbReference>
<keyword evidence="2" id="KW-1003">Cell membrane</keyword>
<feature type="domain" description="Trypanosome variant surface glycoprotein A-type N-terminal" evidence="7">
    <location>
        <begin position="3"/>
        <end position="192"/>
    </location>
</feature>
<dbReference type="AlphaFoldDB" id="M4STY1"/>
<dbReference type="InterPro" id="IPR001812">
    <property type="entry name" value="Trypano_VSG_A_N_dom"/>
</dbReference>